<organism evidence="7 8">
    <name type="scientific">Paenibacillus aurantius</name>
    <dbReference type="NCBI Taxonomy" id="2918900"/>
    <lineage>
        <taxon>Bacteria</taxon>
        <taxon>Bacillati</taxon>
        <taxon>Bacillota</taxon>
        <taxon>Bacilli</taxon>
        <taxon>Bacillales</taxon>
        <taxon>Paenibacillaceae</taxon>
        <taxon>Paenibacillus</taxon>
    </lineage>
</organism>
<evidence type="ECO:0000256" key="4">
    <source>
        <dbReference type="PROSITE-ProRule" id="PRU00169"/>
    </source>
</evidence>
<dbReference type="InterPro" id="IPR001789">
    <property type="entry name" value="Sig_transdc_resp-reg_receiver"/>
</dbReference>
<evidence type="ECO:0000259" key="6">
    <source>
        <dbReference type="PROSITE" id="PS50110"/>
    </source>
</evidence>
<dbReference type="GO" id="GO:0003700">
    <property type="term" value="F:DNA-binding transcription factor activity"/>
    <property type="evidence" value="ECO:0007669"/>
    <property type="project" value="InterPro"/>
</dbReference>
<dbReference type="PROSITE" id="PS00041">
    <property type="entry name" value="HTH_ARAC_FAMILY_1"/>
    <property type="match status" value="1"/>
</dbReference>
<evidence type="ECO:0000256" key="1">
    <source>
        <dbReference type="ARBA" id="ARBA00023015"/>
    </source>
</evidence>
<dbReference type="InterPro" id="IPR018062">
    <property type="entry name" value="HTH_AraC-typ_CS"/>
</dbReference>
<dbReference type="EMBL" id="CP130318">
    <property type="protein sequence ID" value="WNQ11333.1"/>
    <property type="molecule type" value="Genomic_DNA"/>
</dbReference>
<dbReference type="PROSITE" id="PS01124">
    <property type="entry name" value="HTH_ARAC_FAMILY_2"/>
    <property type="match status" value="1"/>
</dbReference>
<keyword evidence="2" id="KW-0238">DNA-binding</keyword>
<dbReference type="SMART" id="SM00448">
    <property type="entry name" value="REC"/>
    <property type="match status" value="1"/>
</dbReference>
<dbReference type="InterPro" id="IPR018060">
    <property type="entry name" value="HTH_AraC"/>
</dbReference>
<accession>A0AA96LDP5</accession>
<dbReference type="PANTHER" id="PTHR43280:SF28">
    <property type="entry name" value="HTH-TYPE TRANSCRIPTIONAL ACTIVATOR RHAS"/>
    <property type="match status" value="1"/>
</dbReference>
<dbReference type="InterPro" id="IPR009057">
    <property type="entry name" value="Homeodomain-like_sf"/>
</dbReference>
<reference evidence="7 8" key="1">
    <citation type="submission" date="2022-02" db="EMBL/GenBank/DDBJ databases">
        <title>Paenibacillus sp. MBLB1776 Whole Genome Shotgun Sequencing.</title>
        <authorList>
            <person name="Hwang C.Y."/>
            <person name="Cho E.-S."/>
            <person name="Seo M.-J."/>
        </authorList>
    </citation>
    <scope>NUCLEOTIDE SEQUENCE [LARGE SCALE GENOMIC DNA]</scope>
    <source>
        <strain evidence="7 8">MBLB1776</strain>
    </source>
</reference>
<dbReference type="PANTHER" id="PTHR43280">
    <property type="entry name" value="ARAC-FAMILY TRANSCRIPTIONAL REGULATOR"/>
    <property type="match status" value="1"/>
</dbReference>
<evidence type="ECO:0000256" key="3">
    <source>
        <dbReference type="ARBA" id="ARBA00023163"/>
    </source>
</evidence>
<keyword evidence="1" id="KW-0805">Transcription regulation</keyword>
<dbReference type="PRINTS" id="PR00032">
    <property type="entry name" value="HTHARAC"/>
</dbReference>
<keyword evidence="3" id="KW-0804">Transcription</keyword>
<dbReference type="InterPro" id="IPR011006">
    <property type="entry name" value="CheY-like_superfamily"/>
</dbReference>
<dbReference type="SMART" id="SM00342">
    <property type="entry name" value="HTH_ARAC"/>
    <property type="match status" value="1"/>
</dbReference>
<keyword evidence="8" id="KW-1185">Reference proteome</keyword>
<dbReference type="GO" id="GO:0043565">
    <property type="term" value="F:sequence-specific DNA binding"/>
    <property type="evidence" value="ECO:0007669"/>
    <property type="project" value="InterPro"/>
</dbReference>
<evidence type="ECO:0000313" key="8">
    <source>
        <dbReference type="Proteomes" id="UP001305702"/>
    </source>
</evidence>
<dbReference type="PROSITE" id="PS50110">
    <property type="entry name" value="RESPONSE_REGULATORY"/>
    <property type="match status" value="1"/>
</dbReference>
<dbReference type="Pfam" id="PF00072">
    <property type="entry name" value="Response_reg"/>
    <property type="match status" value="1"/>
</dbReference>
<dbReference type="Proteomes" id="UP001305702">
    <property type="component" value="Chromosome"/>
</dbReference>
<dbReference type="GO" id="GO:0000160">
    <property type="term" value="P:phosphorelay signal transduction system"/>
    <property type="evidence" value="ECO:0007669"/>
    <property type="project" value="InterPro"/>
</dbReference>
<protein>
    <submittedName>
        <fullName evidence="7">Response regulator</fullName>
    </submittedName>
</protein>
<gene>
    <name evidence="7" type="ORF">MJA45_27675</name>
</gene>
<dbReference type="SUPFAM" id="SSF52172">
    <property type="entry name" value="CheY-like"/>
    <property type="match status" value="1"/>
</dbReference>
<evidence type="ECO:0000313" key="7">
    <source>
        <dbReference type="EMBL" id="WNQ11333.1"/>
    </source>
</evidence>
<dbReference type="CDD" id="cd17536">
    <property type="entry name" value="REC_YesN-like"/>
    <property type="match status" value="1"/>
</dbReference>
<sequence>MHSILVVEDERWVRAAIKRTIERTRLPFTVAGECGNGLEALDWLEKNRVDLVLTDIRMPVMDGLTFLDQLRERNRSLPVIILTGHESFSFVQQALRAGAMDYLLKPVEVDEIRPCLEKWLKERTLAVEPSGPPPEKEAGERSPVEQVIDLIRKRLPGDITLTEAAAAVHLNASYLSQLFKQRMNRTFVDYVLQVRMDEAERLLRHTSLRISEIAERLGYSDISGFSHTFKRLKGRSPSEFRKTLGE</sequence>
<name>A0AA96LDP5_9BACL</name>
<feature type="domain" description="HTH araC/xylS-type" evidence="5">
    <location>
        <begin position="145"/>
        <end position="243"/>
    </location>
</feature>
<dbReference type="Gene3D" id="3.40.50.2300">
    <property type="match status" value="1"/>
</dbReference>
<evidence type="ECO:0000259" key="5">
    <source>
        <dbReference type="PROSITE" id="PS01124"/>
    </source>
</evidence>
<dbReference type="SUPFAM" id="SSF46689">
    <property type="entry name" value="Homeodomain-like"/>
    <property type="match status" value="2"/>
</dbReference>
<dbReference type="KEGG" id="paun:MJA45_27675"/>
<dbReference type="RefSeq" id="WP_315605109.1">
    <property type="nucleotide sequence ID" value="NZ_CP130318.1"/>
</dbReference>
<keyword evidence="4" id="KW-0597">Phosphoprotein</keyword>
<feature type="modified residue" description="4-aspartylphosphate" evidence="4">
    <location>
        <position position="55"/>
    </location>
</feature>
<feature type="domain" description="Response regulatory" evidence="6">
    <location>
        <begin position="3"/>
        <end position="120"/>
    </location>
</feature>
<evidence type="ECO:0000256" key="2">
    <source>
        <dbReference type="ARBA" id="ARBA00023125"/>
    </source>
</evidence>
<dbReference type="InterPro" id="IPR020449">
    <property type="entry name" value="Tscrpt_reg_AraC-type_HTH"/>
</dbReference>
<dbReference type="Gene3D" id="1.10.10.60">
    <property type="entry name" value="Homeodomain-like"/>
    <property type="match status" value="2"/>
</dbReference>
<dbReference type="AlphaFoldDB" id="A0AA96LDP5"/>
<dbReference type="Pfam" id="PF12833">
    <property type="entry name" value="HTH_18"/>
    <property type="match status" value="1"/>
</dbReference>
<proteinExistence type="predicted"/>